<reference evidence="8 9" key="1">
    <citation type="submission" date="2017-05" db="EMBL/GenBank/DDBJ databases">
        <title>Complete and WGS of Bordetella genogroups.</title>
        <authorList>
            <person name="Spilker T."/>
            <person name="LiPuma J."/>
        </authorList>
    </citation>
    <scope>NUCLEOTIDE SEQUENCE [LARGE SCALE GENOMIC DNA]</scope>
    <source>
        <strain evidence="8 9">AU10456</strain>
    </source>
</reference>
<dbReference type="InterPro" id="IPR005588">
    <property type="entry name" value="MucB_RseB"/>
</dbReference>
<comment type="caution">
    <text evidence="8">The sequence shown here is derived from an EMBL/GenBank/DDBJ whole genome shotgun (WGS) entry which is preliminary data.</text>
</comment>
<name>A0A261TZX9_9BORD</name>
<dbReference type="GO" id="GO:0045152">
    <property type="term" value="F:antisigma factor binding"/>
    <property type="evidence" value="ECO:0007669"/>
    <property type="project" value="TreeGrafter"/>
</dbReference>
<dbReference type="AlphaFoldDB" id="A0A261TZX9"/>
<dbReference type="Gene3D" id="3.30.200.100">
    <property type="entry name" value="MucB/RseB, C-terminal domain"/>
    <property type="match status" value="1"/>
</dbReference>
<dbReference type="InterPro" id="IPR033436">
    <property type="entry name" value="MucB/RseB_C"/>
</dbReference>
<dbReference type="GO" id="GO:0030288">
    <property type="term" value="C:outer membrane-bounded periplasmic space"/>
    <property type="evidence" value="ECO:0007669"/>
    <property type="project" value="TreeGrafter"/>
</dbReference>
<evidence type="ECO:0000256" key="1">
    <source>
        <dbReference type="ARBA" id="ARBA00004418"/>
    </source>
</evidence>
<gene>
    <name evidence="8" type="ORF">CAL25_04765</name>
</gene>
<evidence type="ECO:0000259" key="6">
    <source>
        <dbReference type="Pfam" id="PF03888"/>
    </source>
</evidence>
<dbReference type="OrthoDB" id="7067274at2"/>
<evidence type="ECO:0000256" key="2">
    <source>
        <dbReference type="ARBA" id="ARBA00008150"/>
    </source>
</evidence>
<feature type="domain" description="MucB/RseB C-terminal" evidence="7">
    <location>
        <begin position="246"/>
        <end position="339"/>
    </location>
</feature>
<dbReference type="PIRSF" id="PIRSF005427">
    <property type="entry name" value="RseB"/>
    <property type="match status" value="1"/>
</dbReference>
<evidence type="ECO:0000256" key="5">
    <source>
        <dbReference type="SAM" id="SignalP"/>
    </source>
</evidence>
<dbReference type="EMBL" id="NEVP01000002">
    <property type="protein sequence ID" value="OZI54540.1"/>
    <property type="molecule type" value="Genomic_DNA"/>
</dbReference>
<keyword evidence="9" id="KW-1185">Reference proteome</keyword>
<feature type="chain" id="PRO_5013328923" evidence="5">
    <location>
        <begin position="43"/>
        <end position="348"/>
    </location>
</feature>
<dbReference type="RefSeq" id="WP_094798814.1">
    <property type="nucleotide sequence ID" value="NZ_NEVN01000003.1"/>
</dbReference>
<evidence type="ECO:0000313" key="9">
    <source>
        <dbReference type="Proteomes" id="UP000216913"/>
    </source>
</evidence>
<dbReference type="Pfam" id="PF03888">
    <property type="entry name" value="MucB_RseB"/>
    <property type="match status" value="1"/>
</dbReference>
<dbReference type="GO" id="GO:0032885">
    <property type="term" value="P:regulation of polysaccharide biosynthetic process"/>
    <property type="evidence" value="ECO:0007669"/>
    <property type="project" value="TreeGrafter"/>
</dbReference>
<dbReference type="InterPro" id="IPR038484">
    <property type="entry name" value="MucB/RseB_C_sf"/>
</dbReference>
<feature type="signal peptide" evidence="5">
    <location>
        <begin position="1"/>
        <end position="42"/>
    </location>
</feature>
<evidence type="ECO:0000313" key="8">
    <source>
        <dbReference type="EMBL" id="OZI54540.1"/>
    </source>
</evidence>
<dbReference type="PANTHER" id="PTHR38782:SF1">
    <property type="entry name" value="SIGMA-E FACTOR REGULATORY PROTEIN RSEB"/>
    <property type="match status" value="1"/>
</dbReference>
<dbReference type="Pfam" id="PF17188">
    <property type="entry name" value="MucB_RseB_C"/>
    <property type="match status" value="1"/>
</dbReference>
<keyword evidence="4" id="KW-0574">Periplasm</keyword>
<organism evidence="8 9">
    <name type="scientific">Bordetella genomosp. 5</name>
    <dbReference type="NCBI Taxonomy" id="1395608"/>
    <lineage>
        <taxon>Bacteria</taxon>
        <taxon>Pseudomonadati</taxon>
        <taxon>Pseudomonadota</taxon>
        <taxon>Betaproteobacteria</taxon>
        <taxon>Burkholderiales</taxon>
        <taxon>Alcaligenaceae</taxon>
        <taxon>Bordetella</taxon>
    </lineage>
</organism>
<dbReference type="Proteomes" id="UP000216913">
    <property type="component" value="Unassembled WGS sequence"/>
</dbReference>
<feature type="domain" description="MucB/RseB N-terminal" evidence="6">
    <location>
        <begin position="51"/>
        <end position="225"/>
    </location>
</feature>
<proteinExistence type="inferred from homology"/>
<evidence type="ECO:0000259" key="7">
    <source>
        <dbReference type="Pfam" id="PF17188"/>
    </source>
</evidence>
<dbReference type="Gene3D" id="2.50.20.10">
    <property type="entry name" value="Lipoprotein localisation LolA/LolB/LppX"/>
    <property type="match status" value="1"/>
</dbReference>
<sequence length="348" mass="38690">MAQSQDVRAVTFTRMAVRQRRFAAQAACALMALMALHGAALAQSAPPSADPVQLLADIQQAARKQDYAGVFMYQQGEVIQSSRLVHVVDGTGERERLEILDGQPREYLRHNDDVQCLVPEHKTVLLERRRGDRFPGLLLGDPADLTKHYTIRAEEKLHRVADRECRLITVEPRDGLRYGYRLCADVKTNLLLKAQTFDPGRGVIEQVSFSSIRLGSDVDPAQLSSRWNIRDWKVVEMTMKPVDLVAQGWRIPAPQGFLAVMQVARHMGKGTVSQVVLSDGLAAISVFIEPYDPDRHQHPPAGLIQRGAINIYGTRIADFWLTALGEVPVTTLEQLAQGTEYVPTPAAK</sequence>
<dbReference type="CDD" id="cd16327">
    <property type="entry name" value="RseB"/>
    <property type="match status" value="1"/>
</dbReference>
<comment type="subcellular location">
    <subcellularLocation>
        <location evidence="1">Periplasm</location>
    </subcellularLocation>
</comment>
<comment type="similarity">
    <text evidence="2">Belongs to the RseB family.</text>
</comment>
<dbReference type="InterPro" id="IPR033434">
    <property type="entry name" value="MucB/RseB_N"/>
</dbReference>
<protein>
    <submittedName>
        <fullName evidence="8">Siderophore-interacting protein</fullName>
    </submittedName>
</protein>
<evidence type="ECO:0000256" key="3">
    <source>
        <dbReference type="ARBA" id="ARBA00022729"/>
    </source>
</evidence>
<accession>A0A261TZX9</accession>
<evidence type="ECO:0000256" key="4">
    <source>
        <dbReference type="ARBA" id="ARBA00022764"/>
    </source>
</evidence>
<dbReference type="PANTHER" id="PTHR38782">
    <property type="match status" value="1"/>
</dbReference>
<keyword evidence="3 5" id="KW-0732">Signal</keyword>